<dbReference type="EMBL" id="ADBL01002074">
    <property type="status" value="NOT_ANNOTATED_CDS"/>
    <property type="molecule type" value="Genomic_DNA"/>
</dbReference>
<reference evidence="2" key="3">
    <citation type="submission" date="2011-03" db="EMBL/GenBank/DDBJ databases">
        <title>Annotation of Magnaporthe poae ATCC 64411.</title>
        <authorList>
            <person name="Ma L.-J."/>
            <person name="Dead R."/>
            <person name="Young S.K."/>
            <person name="Zeng Q."/>
            <person name="Gargeya S."/>
            <person name="Fitzgerald M."/>
            <person name="Haas B."/>
            <person name="Abouelleil A."/>
            <person name="Alvarado L."/>
            <person name="Arachchi H.M."/>
            <person name="Berlin A."/>
            <person name="Brown A."/>
            <person name="Chapman S.B."/>
            <person name="Chen Z."/>
            <person name="Dunbar C."/>
            <person name="Freedman E."/>
            <person name="Gearin G."/>
            <person name="Gellesch M."/>
            <person name="Goldberg J."/>
            <person name="Griggs A."/>
            <person name="Gujja S."/>
            <person name="Heiman D."/>
            <person name="Howarth C."/>
            <person name="Larson L."/>
            <person name="Lui A."/>
            <person name="MacDonald P.J.P."/>
            <person name="Mehta T."/>
            <person name="Montmayeur A."/>
            <person name="Murphy C."/>
            <person name="Neiman D."/>
            <person name="Pearson M."/>
            <person name="Priest M."/>
            <person name="Roberts A."/>
            <person name="Saif S."/>
            <person name="Shea T."/>
            <person name="Shenoy N."/>
            <person name="Sisk P."/>
            <person name="Stolte C."/>
            <person name="Sykes S."/>
            <person name="Yandava C."/>
            <person name="Wortman J."/>
            <person name="Nusbaum C."/>
            <person name="Birren B."/>
        </authorList>
    </citation>
    <scope>NUCLEOTIDE SEQUENCE</scope>
    <source>
        <strain evidence="2">ATCC 64411</strain>
    </source>
</reference>
<reference evidence="4" key="1">
    <citation type="submission" date="2010-05" db="EMBL/GenBank/DDBJ databases">
        <title>The genome sequence of Magnaporthe poae strain ATCC 64411.</title>
        <authorList>
            <person name="Ma L.-J."/>
            <person name="Dead R."/>
            <person name="Young S."/>
            <person name="Zeng Q."/>
            <person name="Koehrsen M."/>
            <person name="Alvarado L."/>
            <person name="Berlin A."/>
            <person name="Chapman S.B."/>
            <person name="Chen Z."/>
            <person name="Freedman E."/>
            <person name="Gellesch M."/>
            <person name="Goldberg J."/>
            <person name="Griggs A."/>
            <person name="Gujja S."/>
            <person name="Heilman E.R."/>
            <person name="Heiman D."/>
            <person name="Hepburn T."/>
            <person name="Howarth C."/>
            <person name="Jen D."/>
            <person name="Larson L."/>
            <person name="Mehta T."/>
            <person name="Neiman D."/>
            <person name="Pearson M."/>
            <person name="Roberts A."/>
            <person name="Saif S."/>
            <person name="Shea T."/>
            <person name="Shenoy N."/>
            <person name="Sisk P."/>
            <person name="Stolte C."/>
            <person name="Sykes S."/>
            <person name="Walk T."/>
            <person name="White J."/>
            <person name="Yandava C."/>
            <person name="Haas B."/>
            <person name="Nusbaum C."/>
            <person name="Birren B."/>
        </authorList>
    </citation>
    <scope>NUCLEOTIDE SEQUENCE [LARGE SCALE GENOMIC DNA]</scope>
    <source>
        <strain evidence="4">ATCC 64411 / 73-15</strain>
    </source>
</reference>
<keyword evidence="4" id="KW-1185">Reference proteome</keyword>
<reference evidence="3" key="5">
    <citation type="submission" date="2015-06" db="UniProtKB">
        <authorList>
            <consortium name="EnsemblFungi"/>
        </authorList>
    </citation>
    <scope>IDENTIFICATION</scope>
    <source>
        <strain evidence="3">ATCC 64411</strain>
    </source>
</reference>
<reference evidence="2" key="2">
    <citation type="submission" date="2010-05" db="EMBL/GenBank/DDBJ databases">
        <title>The Genome Sequence of Magnaporthe poae strain ATCC 64411.</title>
        <authorList>
            <consortium name="The Broad Institute Genome Sequencing Platform"/>
            <consortium name="Broad Institute Genome Sequencing Center for Infectious Disease"/>
            <person name="Ma L.-J."/>
            <person name="Dead R."/>
            <person name="Young S."/>
            <person name="Zeng Q."/>
            <person name="Koehrsen M."/>
            <person name="Alvarado L."/>
            <person name="Berlin A."/>
            <person name="Chapman S.B."/>
            <person name="Chen Z."/>
            <person name="Freedman E."/>
            <person name="Gellesch M."/>
            <person name="Goldberg J."/>
            <person name="Griggs A."/>
            <person name="Gujja S."/>
            <person name="Heilman E.R."/>
            <person name="Heiman D."/>
            <person name="Hepburn T."/>
            <person name="Howarth C."/>
            <person name="Jen D."/>
            <person name="Larson L."/>
            <person name="Mehta T."/>
            <person name="Neiman D."/>
            <person name="Pearson M."/>
            <person name="Roberts A."/>
            <person name="Saif S."/>
            <person name="Shea T."/>
            <person name="Shenoy N."/>
            <person name="Sisk P."/>
            <person name="Stolte C."/>
            <person name="Sykes S."/>
            <person name="Walk T."/>
            <person name="White J."/>
            <person name="Yandava C."/>
            <person name="Haas B."/>
            <person name="Nusbaum C."/>
            <person name="Birren B."/>
        </authorList>
    </citation>
    <scope>NUCLEOTIDE SEQUENCE</scope>
    <source>
        <strain evidence="2">ATCC 64411</strain>
    </source>
</reference>
<evidence type="ECO:0000256" key="1">
    <source>
        <dbReference type="SAM" id="MobiDB-lite"/>
    </source>
</evidence>
<gene>
    <name evidence="2" type="ORF">MAPG_08582</name>
</gene>
<feature type="compositionally biased region" description="Basic and acidic residues" evidence="1">
    <location>
        <begin position="102"/>
        <end position="116"/>
    </location>
</feature>
<evidence type="ECO:0000313" key="3">
    <source>
        <dbReference type="EnsemblFungi" id="MAPG_08582T0"/>
    </source>
</evidence>
<dbReference type="EnsemblFungi" id="MAPG_08582T0">
    <property type="protein sequence ID" value="MAPG_08582T0"/>
    <property type="gene ID" value="MAPG_08582"/>
</dbReference>
<sequence>MPVEKAKGGKILSSTKSGEIISTLPRQSSLSLPSFSTFHLASVKTMGLVRGEMHLQRAGRGSRVGSTCRLLADELELSSHRRIPYRRAASLPFTMTTLPSGEIRDGASARMPIRGE</sequence>
<proteinExistence type="predicted"/>
<evidence type="ECO:0000313" key="2">
    <source>
        <dbReference type="EMBL" id="KLU89611.1"/>
    </source>
</evidence>
<dbReference type="EMBL" id="GL876973">
    <property type="protein sequence ID" value="KLU89611.1"/>
    <property type="molecule type" value="Genomic_DNA"/>
</dbReference>
<organism evidence="3 4">
    <name type="scientific">Magnaporthiopsis poae (strain ATCC 64411 / 73-15)</name>
    <name type="common">Kentucky bluegrass fungus</name>
    <name type="synonym">Magnaporthe poae</name>
    <dbReference type="NCBI Taxonomy" id="644358"/>
    <lineage>
        <taxon>Eukaryota</taxon>
        <taxon>Fungi</taxon>
        <taxon>Dikarya</taxon>
        <taxon>Ascomycota</taxon>
        <taxon>Pezizomycotina</taxon>
        <taxon>Sordariomycetes</taxon>
        <taxon>Sordariomycetidae</taxon>
        <taxon>Magnaporthales</taxon>
        <taxon>Magnaporthaceae</taxon>
        <taxon>Magnaporthiopsis</taxon>
    </lineage>
</organism>
<name>A0A0C4E7R2_MAGP6</name>
<protein>
    <submittedName>
        <fullName evidence="2 3">Uncharacterized protein</fullName>
    </submittedName>
</protein>
<dbReference type="AlphaFoldDB" id="A0A0C4E7R2"/>
<accession>A0A0C4E7R2</accession>
<dbReference type="VEuPathDB" id="FungiDB:MAPG_08582"/>
<dbReference type="Proteomes" id="UP000011715">
    <property type="component" value="Unassembled WGS sequence"/>
</dbReference>
<feature type="region of interest" description="Disordered" evidence="1">
    <location>
        <begin position="97"/>
        <end position="116"/>
    </location>
</feature>
<reference evidence="3" key="4">
    <citation type="journal article" date="2015" name="G3 (Bethesda)">
        <title>Genome sequences of three phytopathogenic species of the Magnaporthaceae family of fungi.</title>
        <authorList>
            <person name="Okagaki L.H."/>
            <person name="Nunes C.C."/>
            <person name="Sailsbery J."/>
            <person name="Clay B."/>
            <person name="Brown D."/>
            <person name="John T."/>
            <person name="Oh Y."/>
            <person name="Young N."/>
            <person name="Fitzgerald M."/>
            <person name="Haas B.J."/>
            <person name="Zeng Q."/>
            <person name="Young S."/>
            <person name="Adiconis X."/>
            <person name="Fan L."/>
            <person name="Levin J.Z."/>
            <person name="Mitchell T.K."/>
            <person name="Okubara P.A."/>
            <person name="Farman M.L."/>
            <person name="Kohn L.M."/>
            <person name="Birren B."/>
            <person name="Ma L.-J."/>
            <person name="Dean R.A."/>
        </authorList>
    </citation>
    <scope>NUCLEOTIDE SEQUENCE</scope>
    <source>
        <strain evidence="3">ATCC 64411 / 73-15</strain>
    </source>
</reference>
<evidence type="ECO:0000313" key="4">
    <source>
        <dbReference type="Proteomes" id="UP000011715"/>
    </source>
</evidence>